<feature type="transmembrane region" description="Helical" evidence="1">
    <location>
        <begin position="55"/>
        <end position="76"/>
    </location>
</feature>
<gene>
    <name evidence="2" type="ORF">LNTAR_24753</name>
</gene>
<accession>A6DSV8</accession>
<keyword evidence="1" id="KW-0812">Transmembrane</keyword>
<organism evidence="2 3">
    <name type="scientific">Lentisphaera araneosa HTCC2155</name>
    <dbReference type="NCBI Taxonomy" id="313628"/>
    <lineage>
        <taxon>Bacteria</taxon>
        <taxon>Pseudomonadati</taxon>
        <taxon>Lentisphaerota</taxon>
        <taxon>Lentisphaeria</taxon>
        <taxon>Lentisphaerales</taxon>
        <taxon>Lentisphaeraceae</taxon>
        <taxon>Lentisphaera</taxon>
    </lineage>
</organism>
<evidence type="ECO:0000313" key="3">
    <source>
        <dbReference type="Proteomes" id="UP000004947"/>
    </source>
</evidence>
<dbReference type="STRING" id="313628.LNTAR_24753"/>
<dbReference type="EMBL" id="ABCK01000033">
    <property type="protein sequence ID" value="EDM25248.1"/>
    <property type="molecule type" value="Genomic_DNA"/>
</dbReference>
<name>A6DSV8_9BACT</name>
<keyword evidence="1" id="KW-0472">Membrane</keyword>
<reference evidence="2 3" key="1">
    <citation type="journal article" date="2010" name="J. Bacteriol.">
        <title>Genome sequence of Lentisphaera araneosa HTCC2155T, the type species of the order Lentisphaerales in the phylum Lentisphaerae.</title>
        <authorList>
            <person name="Thrash J.C."/>
            <person name="Cho J.C."/>
            <person name="Vergin K.L."/>
            <person name="Morris R.M."/>
            <person name="Giovannoni S.J."/>
        </authorList>
    </citation>
    <scope>NUCLEOTIDE SEQUENCE [LARGE SCALE GENOMIC DNA]</scope>
    <source>
        <strain evidence="2 3">HTCC2155</strain>
    </source>
</reference>
<protein>
    <submittedName>
        <fullName evidence="2">Uncharacterized protein</fullName>
    </submittedName>
</protein>
<evidence type="ECO:0000256" key="1">
    <source>
        <dbReference type="SAM" id="Phobius"/>
    </source>
</evidence>
<comment type="caution">
    <text evidence="2">The sequence shown here is derived from an EMBL/GenBank/DDBJ whole genome shotgun (WGS) entry which is preliminary data.</text>
</comment>
<dbReference type="AlphaFoldDB" id="A6DSV8"/>
<feature type="transmembrane region" description="Helical" evidence="1">
    <location>
        <begin position="82"/>
        <end position="100"/>
    </location>
</feature>
<feature type="transmembrane region" description="Helical" evidence="1">
    <location>
        <begin position="28"/>
        <end position="48"/>
    </location>
</feature>
<dbReference type="RefSeq" id="WP_007280917.1">
    <property type="nucleotide sequence ID" value="NZ_ABCK01000033.1"/>
</dbReference>
<evidence type="ECO:0000313" key="2">
    <source>
        <dbReference type="EMBL" id="EDM25248.1"/>
    </source>
</evidence>
<keyword evidence="1" id="KW-1133">Transmembrane helix</keyword>
<dbReference type="Proteomes" id="UP000004947">
    <property type="component" value="Unassembled WGS sequence"/>
</dbReference>
<keyword evidence="3" id="KW-1185">Reference proteome</keyword>
<proteinExistence type="predicted"/>
<sequence length="108" mass="11955">MSEFKNISNHQGQVIKDSDAAQNKPAKVIFAIVIAIIADILSIVLSFAPEFAIPANMLLVAILSFLLGFKFLYLPAALIETFPFLSAMPFWTAATLYSIYKNKQDSKK</sequence>